<dbReference type="EC" id="1.8.4.11" evidence="2"/>
<dbReference type="AlphaFoldDB" id="C1MND9"/>
<dbReference type="OMA" id="SAIWAQT"/>
<dbReference type="PANTHER" id="PTHR42799">
    <property type="entry name" value="MITOCHONDRIAL PEPTIDE METHIONINE SULFOXIDE REDUCTASE"/>
    <property type="match status" value="1"/>
</dbReference>
<evidence type="ECO:0000256" key="7">
    <source>
        <dbReference type="ARBA" id="ARBA00048782"/>
    </source>
</evidence>
<evidence type="ECO:0000313" key="10">
    <source>
        <dbReference type="Proteomes" id="UP000001876"/>
    </source>
</evidence>
<evidence type="ECO:0000256" key="5">
    <source>
        <dbReference type="ARBA" id="ARBA00030643"/>
    </source>
</evidence>
<evidence type="ECO:0000256" key="3">
    <source>
        <dbReference type="ARBA" id="ARBA00023002"/>
    </source>
</evidence>
<evidence type="ECO:0000256" key="2">
    <source>
        <dbReference type="ARBA" id="ARBA00012502"/>
    </source>
</evidence>
<dbReference type="EMBL" id="GG663737">
    <property type="protein sequence ID" value="EEH58732.1"/>
    <property type="molecule type" value="Genomic_DNA"/>
</dbReference>
<keyword evidence="3" id="KW-0560">Oxidoreductase</keyword>
<feature type="domain" description="Peptide methionine sulphoxide reductase MsrA" evidence="8">
    <location>
        <begin position="1"/>
        <end position="130"/>
    </location>
</feature>
<comment type="similarity">
    <text evidence="1">Belongs to the MsrA Met sulfoxide reductase family.</text>
</comment>
<evidence type="ECO:0000256" key="1">
    <source>
        <dbReference type="ARBA" id="ARBA00005591"/>
    </source>
</evidence>
<comment type="catalytic activity">
    <reaction evidence="6">
        <text>L-methionyl-[protein] + [thioredoxin]-disulfide + H2O = L-methionyl-(S)-S-oxide-[protein] + [thioredoxin]-dithiol</text>
        <dbReference type="Rhea" id="RHEA:14217"/>
        <dbReference type="Rhea" id="RHEA-COMP:10698"/>
        <dbReference type="Rhea" id="RHEA-COMP:10700"/>
        <dbReference type="Rhea" id="RHEA-COMP:12313"/>
        <dbReference type="Rhea" id="RHEA-COMP:12315"/>
        <dbReference type="ChEBI" id="CHEBI:15377"/>
        <dbReference type="ChEBI" id="CHEBI:16044"/>
        <dbReference type="ChEBI" id="CHEBI:29950"/>
        <dbReference type="ChEBI" id="CHEBI:44120"/>
        <dbReference type="ChEBI" id="CHEBI:50058"/>
        <dbReference type="EC" id="1.8.4.11"/>
    </reaction>
</comment>
<sequence length="134" mass="15105">FWGPEARFGKLPGVVSTRVGYTGGDAPAPTYGSVCGGDGHTEAISIEFDPNVVTYDELLDRFWEEHNPSGYKPKAQYKSAIWPTTDAQLEMARASVEKIRSKYGDVHTDVEPAKEWHDAEEYHQKYFDKMKGIF</sequence>
<reference evidence="9 10" key="1">
    <citation type="journal article" date="2009" name="Science">
        <title>Green evolution and dynamic adaptations revealed by genomes of the marine picoeukaryotes Micromonas.</title>
        <authorList>
            <person name="Worden A.Z."/>
            <person name="Lee J.H."/>
            <person name="Mock T."/>
            <person name="Rouze P."/>
            <person name="Simmons M.P."/>
            <person name="Aerts A.L."/>
            <person name="Allen A.E."/>
            <person name="Cuvelier M.L."/>
            <person name="Derelle E."/>
            <person name="Everett M.V."/>
            <person name="Foulon E."/>
            <person name="Grimwood J."/>
            <person name="Gundlach H."/>
            <person name="Henrissat B."/>
            <person name="Napoli C."/>
            <person name="McDonald S.M."/>
            <person name="Parker M.S."/>
            <person name="Rombauts S."/>
            <person name="Salamov A."/>
            <person name="Von Dassow P."/>
            <person name="Badger J.H."/>
            <person name="Coutinho P.M."/>
            <person name="Demir E."/>
            <person name="Dubchak I."/>
            <person name="Gentemann C."/>
            <person name="Eikrem W."/>
            <person name="Gready J.E."/>
            <person name="John U."/>
            <person name="Lanier W."/>
            <person name="Lindquist E.A."/>
            <person name="Lucas S."/>
            <person name="Mayer K.F."/>
            <person name="Moreau H."/>
            <person name="Not F."/>
            <person name="Otillar R."/>
            <person name="Panaud O."/>
            <person name="Pangilinan J."/>
            <person name="Paulsen I."/>
            <person name="Piegu B."/>
            <person name="Poliakov A."/>
            <person name="Robbens S."/>
            <person name="Schmutz J."/>
            <person name="Toulza E."/>
            <person name="Wyss T."/>
            <person name="Zelensky A."/>
            <person name="Zhou K."/>
            <person name="Armbrust E.V."/>
            <person name="Bhattacharya D."/>
            <person name="Goodenough U.W."/>
            <person name="Van de Peer Y."/>
            <person name="Grigoriev I.V."/>
        </authorList>
    </citation>
    <scope>NUCLEOTIDE SEQUENCE [LARGE SCALE GENOMIC DNA]</scope>
    <source>
        <strain evidence="9 10">CCMP1545</strain>
    </source>
</reference>
<proteinExistence type="inferred from homology"/>
<dbReference type="RefSeq" id="XP_003057087.1">
    <property type="nucleotide sequence ID" value="XM_003057041.1"/>
</dbReference>
<dbReference type="GO" id="GO:0005737">
    <property type="term" value="C:cytoplasm"/>
    <property type="evidence" value="ECO:0007669"/>
    <property type="project" value="TreeGrafter"/>
</dbReference>
<dbReference type="GO" id="GO:0034599">
    <property type="term" value="P:cellular response to oxidative stress"/>
    <property type="evidence" value="ECO:0007669"/>
    <property type="project" value="TreeGrafter"/>
</dbReference>
<dbReference type="Gene3D" id="3.30.1060.10">
    <property type="entry name" value="Peptide methionine sulphoxide reductase MsrA"/>
    <property type="match status" value="1"/>
</dbReference>
<organism evidence="10">
    <name type="scientific">Micromonas pusilla (strain CCMP1545)</name>
    <name type="common">Picoplanktonic green alga</name>
    <dbReference type="NCBI Taxonomy" id="564608"/>
    <lineage>
        <taxon>Eukaryota</taxon>
        <taxon>Viridiplantae</taxon>
        <taxon>Chlorophyta</taxon>
        <taxon>Mamiellophyceae</taxon>
        <taxon>Mamiellales</taxon>
        <taxon>Mamiellaceae</taxon>
        <taxon>Micromonas</taxon>
    </lineage>
</organism>
<dbReference type="STRING" id="564608.C1MND9"/>
<feature type="non-terminal residue" evidence="9">
    <location>
        <position position="1"/>
    </location>
</feature>
<dbReference type="SUPFAM" id="SSF55068">
    <property type="entry name" value="Peptide methionine sulfoxide reductase"/>
    <property type="match status" value="1"/>
</dbReference>
<dbReference type="Pfam" id="PF01625">
    <property type="entry name" value="PMSR"/>
    <property type="match status" value="1"/>
</dbReference>
<dbReference type="Proteomes" id="UP000001876">
    <property type="component" value="Unassembled WGS sequence"/>
</dbReference>
<keyword evidence="10" id="KW-1185">Reference proteome</keyword>
<evidence type="ECO:0000256" key="6">
    <source>
        <dbReference type="ARBA" id="ARBA00047806"/>
    </source>
</evidence>
<dbReference type="KEGG" id="mpp:MICPUCDRAFT_15194"/>
<dbReference type="PANTHER" id="PTHR42799:SF2">
    <property type="entry name" value="MITOCHONDRIAL PEPTIDE METHIONINE SULFOXIDE REDUCTASE"/>
    <property type="match status" value="1"/>
</dbReference>
<gene>
    <name evidence="9" type="ORF">MICPUCDRAFT_15194</name>
</gene>
<evidence type="ECO:0000259" key="8">
    <source>
        <dbReference type="Pfam" id="PF01625"/>
    </source>
</evidence>
<accession>C1MND9</accession>
<name>C1MND9_MICPC</name>
<evidence type="ECO:0000313" key="9">
    <source>
        <dbReference type="EMBL" id="EEH58732.1"/>
    </source>
</evidence>
<dbReference type="InterPro" id="IPR036509">
    <property type="entry name" value="Met_Sox_Rdtase_MsrA_sf"/>
</dbReference>
<dbReference type="GO" id="GO:0008113">
    <property type="term" value="F:peptide-methionine (S)-S-oxide reductase activity"/>
    <property type="evidence" value="ECO:0007669"/>
    <property type="project" value="UniProtKB-EC"/>
</dbReference>
<evidence type="ECO:0000256" key="4">
    <source>
        <dbReference type="ARBA" id="ARBA00030273"/>
    </source>
</evidence>
<dbReference type="OrthoDB" id="77405at2759"/>
<dbReference type="InterPro" id="IPR050162">
    <property type="entry name" value="MsrA_MetSO_reductase"/>
</dbReference>
<dbReference type="GeneID" id="9682093"/>
<protein>
    <recommendedName>
        <fullName evidence="2">peptide-methionine (S)-S-oxide reductase</fullName>
        <ecNumber evidence="2">1.8.4.11</ecNumber>
    </recommendedName>
    <alternativeName>
        <fullName evidence="5">Peptide-methionine (S)-S-oxide reductase</fullName>
    </alternativeName>
    <alternativeName>
        <fullName evidence="4">Protein-methionine-S-oxide reductase</fullName>
    </alternativeName>
</protein>
<dbReference type="InterPro" id="IPR002569">
    <property type="entry name" value="Met_Sox_Rdtase_MsrA_dom"/>
</dbReference>
<dbReference type="NCBIfam" id="TIGR00401">
    <property type="entry name" value="msrA"/>
    <property type="match status" value="1"/>
</dbReference>
<comment type="catalytic activity">
    <reaction evidence="7">
        <text>[thioredoxin]-disulfide + L-methionine + H2O = L-methionine (S)-S-oxide + [thioredoxin]-dithiol</text>
        <dbReference type="Rhea" id="RHEA:19993"/>
        <dbReference type="Rhea" id="RHEA-COMP:10698"/>
        <dbReference type="Rhea" id="RHEA-COMP:10700"/>
        <dbReference type="ChEBI" id="CHEBI:15377"/>
        <dbReference type="ChEBI" id="CHEBI:29950"/>
        <dbReference type="ChEBI" id="CHEBI:50058"/>
        <dbReference type="ChEBI" id="CHEBI:57844"/>
        <dbReference type="ChEBI" id="CHEBI:58772"/>
        <dbReference type="EC" id="1.8.4.11"/>
    </reaction>
</comment>
<dbReference type="eggNOG" id="KOG1635">
    <property type="taxonomic scope" value="Eukaryota"/>
</dbReference>